<organism evidence="3">
    <name type="scientific">uncultured Truepera sp</name>
    <dbReference type="NCBI Taxonomy" id="543023"/>
    <lineage>
        <taxon>Bacteria</taxon>
        <taxon>Thermotogati</taxon>
        <taxon>Deinococcota</taxon>
        <taxon>Deinococci</taxon>
        <taxon>Trueperales</taxon>
        <taxon>Trueperaceae</taxon>
        <taxon>Truepera</taxon>
        <taxon>environmental samples</taxon>
    </lineage>
</organism>
<dbReference type="EMBL" id="CADCWP010000047">
    <property type="protein sequence ID" value="CAA9561952.1"/>
    <property type="molecule type" value="Genomic_DNA"/>
</dbReference>
<feature type="signal peptide" evidence="1">
    <location>
        <begin position="1"/>
        <end position="24"/>
    </location>
</feature>
<proteinExistence type="predicted"/>
<dbReference type="SUPFAM" id="SSF53850">
    <property type="entry name" value="Periplasmic binding protein-like II"/>
    <property type="match status" value="1"/>
</dbReference>
<dbReference type="Gene3D" id="3.10.105.10">
    <property type="entry name" value="Dipeptide-binding Protein, Domain 3"/>
    <property type="match status" value="1"/>
</dbReference>
<sequence>MVWRKLKLMFKAFGILALLGSAAAQEGTTFYGGYPYPVPPDGHFNTFATNAINFYSFYSDLLEPPLGVYKWAEGEYEGMLAESFGFDDDNNYVVTLKEGITWSDGTPLSSADVVTTFNVNYLLNSPIWEGLQRVEAVDERTVRFVFDEPSFAAERQVMVEPIRANSVYGDFGERAATLISEGVTDEDEAFTTLLTELTEFRPETYVTSGPYTLTRENVSDARALLTKNEGGFNSDVVRFDNVVLWNGETETVTPLVTAGELWYGTYGFPPATEEAFVAQGIDIVRGPLYSGPALYFNHTVAPLDRPEVRRALAHAIDRDENGFVSLGDSGVAVEYMSGMSDLVAENNVDEAVLDELDEYDYDPELAAQMLTEIGFTKGDDGVWVDDTGKRMAFTLIFPSDYSDWAAAAENVTQALNEFGFDITARGVLSQQQQQDVYDGNFEMAIRNWGAASPLPYVSYLEPYRRYNGEGQFAGEGTGGGMGFDTNVTYSGGEVDLLELTLASSRGLDEARQREQAGQLAQSFNELLPIIPLWERYGNNPLNREFVDAPPSDDPIYQNGTAVPDPFMTYLLLTGGVGPAAQ</sequence>
<dbReference type="PANTHER" id="PTHR30290">
    <property type="entry name" value="PERIPLASMIC BINDING COMPONENT OF ABC TRANSPORTER"/>
    <property type="match status" value="1"/>
</dbReference>
<accession>A0A6J4UYZ0</accession>
<dbReference type="GO" id="GO:1904680">
    <property type="term" value="F:peptide transmembrane transporter activity"/>
    <property type="evidence" value="ECO:0007669"/>
    <property type="project" value="TreeGrafter"/>
</dbReference>
<dbReference type="Gene3D" id="3.40.190.10">
    <property type="entry name" value="Periplasmic binding protein-like II"/>
    <property type="match status" value="1"/>
</dbReference>
<dbReference type="AlphaFoldDB" id="A0A6J4UYZ0"/>
<feature type="chain" id="PRO_5026851993" evidence="1">
    <location>
        <begin position="25"/>
        <end position="581"/>
    </location>
</feature>
<dbReference type="Gene3D" id="3.90.76.10">
    <property type="entry name" value="Dipeptide-binding Protein, Domain 1"/>
    <property type="match status" value="1"/>
</dbReference>
<protein>
    <submittedName>
        <fullName evidence="3">ABC transporter, substrate-binding protein (Cluster 5, nickel/peptides/opines)</fullName>
    </submittedName>
</protein>
<name>A0A6J4UYZ0_9DEIN</name>
<evidence type="ECO:0000259" key="2">
    <source>
        <dbReference type="Pfam" id="PF00496"/>
    </source>
</evidence>
<keyword evidence="1" id="KW-0732">Signal</keyword>
<dbReference type="CDD" id="cd08509">
    <property type="entry name" value="PBP2_TmCBP_oligosaccharides_like"/>
    <property type="match status" value="1"/>
</dbReference>
<reference evidence="3" key="1">
    <citation type="submission" date="2020-02" db="EMBL/GenBank/DDBJ databases">
        <authorList>
            <person name="Meier V. D."/>
        </authorList>
    </citation>
    <scope>NUCLEOTIDE SEQUENCE</scope>
    <source>
        <strain evidence="3">AVDCRST_MAG86</strain>
    </source>
</reference>
<dbReference type="InterPro" id="IPR000914">
    <property type="entry name" value="SBP_5_dom"/>
</dbReference>
<gene>
    <name evidence="3" type="ORF">AVDCRST_MAG86-710</name>
</gene>
<evidence type="ECO:0000256" key="1">
    <source>
        <dbReference type="SAM" id="SignalP"/>
    </source>
</evidence>
<evidence type="ECO:0000313" key="3">
    <source>
        <dbReference type="EMBL" id="CAA9561952.1"/>
    </source>
</evidence>
<dbReference type="Pfam" id="PF00496">
    <property type="entry name" value="SBP_bac_5"/>
    <property type="match status" value="1"/>
</dbReference>
<dbReference type="GO" id="GO:0015833">
    <property type="term" value="P:peptide transport"/>
    <property type="evidence" value="ECO:0007669"/>
    <property type="project" value="TreeGrafter"/>
</dbReference>
<dbReference type="InterPro" id="IPR039424">
    <property type="entry name" value="SBP_5"/>
</dbReference>
<feature type="domain" description="Solute-binding protein family 5" evidence="2">
    <location>
        <begin position="76"/>
        <end position="460"/>
    </location>
</feature>